<dbReference type="EMBL" id="CM039172">
    <property type="protein sequence ID" value="KAH9781966.1"/>
    <property type="molecule type" value="Genomic_DNA"/>
</dbReference>
<comment type="caution">
    <text evidence="1">The sequence shown here is derived from an EMBL/GenBank/DDBJ whole genome shotgun (WGS) entry which is preliminary data.</text>
</comment>
<accession>A0ACB8M886</accession>
<keyword evidence="2" id="KW-1185">Reference proteome</keyword>
<sequence length="184" mass="21331">MLWGVRKYQSNPGRKYWNTIKRIIAYLKSTTHYSLCYQGGELRLIGYTDADWGGNLGERKSTFIYAFLLSHGAISWSSKKQTCIALSTIEVEYEAYLKIITDSSRPVIIYCDSQTAISFAKDAKYNSKSKHIETKYNFVRKNVVQREVLIQYTSTHFMIADPFTKAITRDVYLKHTRSLGLRRL</sequence>
<protein>
    <submittedName>
        <fullName evidence="1">Uncharacterized protein</fullName>
    </submittedName>
</protein>
<dbReference type="Proteomes" id="UP000829398">
    <property type="component" value="Chromosome 3"/>
</dbReference>
<name>A0ACB8M886_CITSI</name>
<evidence type="ECO:0000313" key="1">
    <source>
        <dbReference type="EMBL" id="KAH9781966.1"/>
    </source>
</evidence>
<reference evidence="2" key="1">
    <citation type="journal article" date="2023" name="Hortic. Res.">
        <title>A chromosome-level phased genome enabling allele-level studies in sweet orange: a case study on citrus Huanglongbing tolerance.</title>
        <authorList>
            <person name="Wu B."/>
            <person name="Yu Q."/>
            <person name="Deng Z."/>
            <person name="Duan Y."/>
            <person name="Luo F."/>
            <person name="Gmitter F. Jr."/>
        </authorList>
    </citation>
    <scope>NUCLEOTIDE SEQUENCE [LARGE SCALE GENOMIC DNA]</scope>
    <source>
        <strain evidence="2">cv. Valencia</strain>
    </source>
</reference>
<evidence type="ECO:0000313" key="2">
    <source>
        <dbReference type="Proteomes" id="UP000829398"/>
    </source>
</evidence>
<organism evidence="1 2">
    <name type="scientific">Citrus sinensis</name>
    <name type="common">Sweet orange</name>
    <name type="synonym">Citrus aurantium var. sinensis</name>
    <dbReference type="NCBI Taxonomy" id="2711"/>
    <lineage>
        <taxon>Eukaryota</taxon>
        <taxon>Viridiplantae</taxon>
        <taxon>Streptophyta</taxon>
        <taxon>Embryophyta</taxon>
        <taxon>Tracheophyta</taxon>
        <taxon>Spermatophyta</taxon>
        <taxon>Magnoliopsida</taxon>
        <taxon>eudicotyledons</taxon>
        <taxon>Gunneridae</taxon>
        <taxon>Pentapetalae</taxon>
        <taxon>rosids</taxon>
        <taxon>malvids</taxon>
        <taxon>Sapindales</taxon>
        <taxon>Rutaceae</taxon>
        <taxon>Aurantioideae</taxon>
        <taxon>Citrus</taxon>
    </lineage>
</organism>
<gene>
    <name evidence="1" type="ORF">KPL71_008693</name>
</gene>
<proteinExistence type="predicted"/>